<proteinExistence type="predicted"/>
<accession>A0ABQ9K4U1</accession>
<comment type="caution">
    <text evidence="2">The sequence shown here is derived from an EMBL/GenBank/DDBJ whole genome shotgun (WGS) entry which is preliminary data.</text>
</comment>
<organism evidence="2 3">
    <name type="scientific">Molorchus minor</name>
    <dbReference type="NCBI Taxonomy" id="1323400"/>
    <lineage>
        <taxon>Eukaryota</taxon>
        <taxon>Metazoa</taxon>
        <taxon>Ecdysozoa</taxon>
        <taxon>Arthropoda</taxon>
        <taxon>Hexapoda</taxon>
        <taxon>Insecta</taxon>
        <taxon>Pterygota</taxon>
        <taxon>Neoptera</taxon>
        <taxon>Endopterygota</taxon>
        <taxon>Coleoptera</taxon>
        <taxon>Polyphaga</taxon>
        <taxon>Cucujiformia</taxon>
        <taxon>Chrysomeloidea</taxon>
        <taxon>Cerambycidae</taxon>
        <taxon>Lamiinae</taxon>
        <taxon>Monochamini</taxon>
        <taxon>Molorchus</taxon>
    </lineage>
</organism>
<dbReference type="Proteomes" id="UP001162164">
    <property type="component" value="Unassembled WGS sequence"/>
</dbReference>
<evidence type="ECO:0000313" key="2">
    <source>
        <dbReference type="EMBL" id="KAJ8984623.1"/>
    </source>
</evidence>
<evidence type="ECO:0000313" key="3">
    <source>
        <dbReference type="Proteomes" id="UP001162164"/>
    </source>
</evidence>
<evidence type="ECO:0000256" key="1">
    <source>
        <dbReference type="SAM" id="MobiDB-lite"/>
    </source>
</evidence>
<reference evidence="2" key="1">
    <citation type="journal article" date="2023" name="Insect Mol. Biol.">
        <title>Genome sequencing provides insights into the evolution of gene families encoding plant cell wall-degrading enzymes in longhorned beetles.</title>
        <authorList>
            <person name="Shin N.R."/>
            <person name="Okamura Y."/>
            <person name="Kirsch R."/>
            <person name="Pauchet Y."/>
        </authorList>
    </citation>
    <scope>NUCLEOTIDE SEQUENCE</scope>
    <source>
        <strain evidence="2">MMC_N1</strain>
    </source>
</reference>
<name>A0ABQ9K4U1_9CUCU</name>
<sequence>MGGQGLQESSLGNTLEGQSFRRSFAR</sequence>
<gene>
    <name evidence="2" type="ORF">NQ317_009851</name>
</gene>
<dbReference type="EMBL" id="JAPWTJ010000030">
    <property type="protein sequence ID" value="KAJ8984623.1"/>
    <property type="molecule type" value="Genomic_DNA"/>
</dbReference>
<keyword evidence="3" id="KW-1185">Reference proteome</keyword>
<feature type="region of interest" description="Disordered" evidence="1">
    <location>
        <begin position="1"/>
        <end position="26"/>
    </location>
</feature>
<protein>
    <submittedName>
        <fullName evidence="2">Uncharacterized protein</fullName>
    </submittedName>
</protein>